<gene>
    <name evidence="2" type="ORF">APHIGO_LOCUS11683</name>
</gene>
<evidence type="ECO:0000313" key="2">
    <source>
        <dbReference type="EMBL" id="CAH1738316.1"/>
    </source>
</evidence>
<dbReference type="Proteomes" id="UP001154329">
    <property type="component" value="Chromosome 4"/>
</dbReference>
<reference evidence="2" key="2">
    <citation type="submission" date="2022-10" db="EMBL/GenBank/DDBJ databases">
        <authorList>
            <consortium name="ENA_rothamsted_submissions"/>
            <consortium name="culmorum"/>
            <person name="King R."/>
        </authorList>
    </citation>
    <scope>NUCLEOTIDE SEQUENCE</scope>
</reference>
<feature type="region of interest" description="Disordered" evidence="1">
    <location>
        <begin position="1"/>
        <end position="21"/>
    </location>
</feature>
<dbReference type="EMBL" id="OU899037">
    <property type="protein sequence ID" value="CAH1738316.1"/>
    <property type="molecule type" value="Genomic_DNA"/>
</dbReference>
<accession>A0A9P0JK05</accession>
<name>A0A9P0JK05_APHGO</name>
<feature type="compositionally biased region" description="Low complexity" evidence="1">
    <location>
        <begin position="7"/>
        <end position="21"/>
    </location>
</feature>
<dbReference type="AlphaFoldDB" id="A0A9P0JK05"/>
<sequence>MPWPIGNRNNNNNNNNNNNTRTIISVLPNSPRSENCFNIMPSSSDSGSGRPVHRVNGRVVSRKPDRSVVRSRPVCPFRFRLAWWSRPEPPKHFEELCDNCKFDRGHKLGKLHPHFVTPTHPSPINSRRNFIADE</sequence>
<evidence type="ECO:0000313" key="3">
    <source>
        <dbReference type="Proteomes" id="UP001154329"/>
    </source>
</evidence>
<proteinExistence type="predicted"/>
<protein>
    <submittedName>
        <fullName evidence="2">Uncharacterized protein</fullName>
    </submittedName>
</protein>
<reference evidence="2" key="1">
    <citation type="submission" date="2022-02" db="EMBL/GenBank/DDBJ databases">
        <authorList>
            <person name="King R."/>
        </authorList>
    </citation>
    <scope>NUCLEOTIDE SEQUENCE</scope>
</reference>
<evidence type="ECO:0000256" key="1">
    <source>
        <dbReference type="SAM" id="MobiDB-lite"/>
    </source>
</evidence>
<feature type="region of interest" description="Disordered" evidence="1">
    <location>
        <begin position="41"/>
        <end position="67"/>
    </location>
</feature>
<organism evidence="2 3">
    <name type="scientific">Aphis gossypii</name>
    <name type="common">Cotton aphid</name>
    <dbReference type="NCBI Taxonomy" id="80765"/>
    <lineage>
        <taxon>Eukaryota</taxon>
        <taxon>Metazoa</taxon>
        <taxon>Ecdysozoa</taxon>
        <taxon>Arthropoda</taxon>
        <taxon>Hexapoda</taxon>
        <taxon>Insecta</taxon>
        <taxon>Pterygota</taxon>
        <taxon>Neoptera</taxon>
        <taxon>Paraneoptera</taxon>
        <taxon>Hemiptera</taxon>
        <taxon>Sternorrhyncha</taxon>
        <taxon>Aphidomorpha</taxon>
        <taxon>Aphidoidea</taxon>
        <taxon>Aphididae</taxon>
        <taxon>Aphidini</taxon>
        <taxon>Aphis</taxon>
        <taxon>Aphis</taxon>
    </lineage>
</organism>
<keyword evidence="3" id="KW-1185">Reference proteome</keyword>